<reference evidence="5" key="1">
    <citation type="journal article" date="2013" name="Genome Announc.">
        <title>Draft Genome Sequence of D-Branched-Chain Amino Acid Producer Lactobacillus otakiensis JCM 15040T, Isolated from a Traditional Japanese Pickle.</title>
        <authorList>
            <person name="Doi K."/>
            <person name="Mori K."/>
            <person name="Mutaguchi Y."/>
            <person name="Tashiro K."/>
            <person name="Fujino Y."/>
            <person name="Ohmori T."/>
            <person name="Kuhara S."/>
            <person name="Ohshima T."/>
        </authorList>
    </citation>
    <scope>NUCLEOTIDE SEQUENCE [LARGE SCALE GENOMIC DNA]</scope>
    <source>
        <strain evidence="5">JCM 15040</strain>
    </source>
</reference>
<keyword evidence="2" id="KW-0129">CBS domain</keyword>
<dbReference type="Proteomes" id="UP000016361">
    <property type="component" value="Unassembled WGS sequence"/>
</dbReference>
<dbReference type="PROSITE" id="PS51371">
    <property type="entry name" value="CBS"/>
    <property type="match status" value="2"/>
</dbReference>
<accession>S4NK12</accession>
<dbReference type="EMBL" id="BASH01000009">
    <property type="protein sequence ID" value="GAD17612.1"/>
    <property type="molecule type" value="Genomic_DNA"/>
</dbReference>
<dbReference type="InterPro" id="IPR013196">
    <property type="entry name" value="HTH_11"/>
</dbReference>
<evidence type="ECO:0000256" key="2">
    <source>
        <dbReference type="PROSITE-ProRule" id="PRU00703"/>
    </source>
</evidence>
<dbReference type="AlphaFoldDB" id="S4NK12"/>
<keyword evidence="5" id="KW-1185">Reference proteome</keyword>
<organism evidence="4 5">
    <name type="scientific">Lentilactobacillus otakiensis DSM 19908 = JCM 15040</name>
    <dbReference type="NCBI Taxonomy" id="1423780"/>
    <lineage>
        <taxon>Bacteria</taxon>
        <taxon>Bacillati</taxon>
        <taxon>Bacillota</taxon>
        <taxon>Bacilli</taxon>
        <taxon>Lactobacillales</taxon>
        <taxon>Lactobacillaceae</taxon>
        <taxon>Lentilactobacillus</taxon>
    </lineage>
</organism>
<dbReference type="SMART" id="SM00116">
    <property type="entry name" value="CBS"/>
    <property type="match status" value="2"/>
</dbReference>
<protein>
    <submittedName>
        <fullName evidence="4">Transcriptional repressor CcpN</fullName>
    </submittedName>
</protein>
<dbReference type="eggNOG" id="COG0517">
    <property type="taxonomic scope" value="Bacteria"/>
</dbReference>
<dbReference type="SUPFAM" id="SSF46785">
    <property type="entry name" value="Winged helix' DNA-binding domain"/>
    <property type="match status" value="1"/>
</dbReference>
<dbReference type="PANTHER" id="PTHR48108">
    <property type="entry name" value="CBS DOMAIN-CONTAINING PROTEIN CBSX2, CHLOROPLASTIC"/>
    <property type="match status" value="1"/>
</dbReference>
<dbReference type="Pfam" id="PF00571">
    <property type="entry name" value="CBS"/>
    <property type="match status" value="2"/>
</dbReference>
<dbReference type="InterPro" id="IPR036388">
    <property type="entry name" value="WH-like_DNA-bd_sf"/>
</dbReference>
<dbReference type="SUPFAM" id="SSF54631">
    <property type="entry name" value="CBS-domain pair"/>
    <property type="match status" value="1"/>
</dbReference>
<feature type="domain" description="CBS" evidence="3">
    <location>
        <begin position="151"/>
        <end position="210"/>
    </location>
</feature>
<dbReference type="InterPro" id="IPR051462">
    <property type="entry name" value="CBS_domain-containing"/>
</dbReference>
<dbReference type="PANTHER" id="PTHR48108:SF32">
    <property type="entry name" value="TRANSCRIPTIONAL REPRESSOR CCPN"/>
    <property type="match status" value="1"/>
</dbReference>
<keyword evidence="1" id="KW-0677">Repeat</keyword>
<dbReference type="InterPro" id="IPR000644">
    <property type="entry name" value="CBS_dom"/>
</dbReference>
<dbReference type="Pfam" id="PF08279">
    <property type="entry name" value="HTH_11"/>
    <property type="match status" value="1"/>
</dbReference>
<name>S4NK12_9LACO</name>
<proteinExistence type="predicted"/>
<evidence type="ECO:0000256" key="1">
    <source>
        <dbReference type="ARBA" id="ARBA00022737"/>
    </source>
</evidence>
<dbReference type="CDD" id="cd04617">
    <property type="entry name" value="CBS_pair_CcpN"/>
    <property type="match status" value="1"/>
</dbReference>
<gene>
    <name evidence="4" type="ORF">LOT_2150</name>
</gene>
<dbReference type="Gene3D" id="1.10.10.10">
    <property type="entry name" value="Winged helix-like DNA-binding domain superfamily/Winged helix DNA-binding domain"/>
    <property type="match status" value="1"/>
</dbReference>
<evidence type="ECO:0000313" key="4">
    <source>
        <dbReference type="EMBL" id="GAD17612.1"/>
    </source>
</evidence>
<evidence type="ECO:0000259" key="3">
    <source>
        <dbReference type="PROSITE" id="PS51371"/>
    </source>
</evidence>
<dbReference type="PATRIC" id="fig|1423780.4.peg.902"/>
<dbReference type="InterPro" id="IPR046342">
    <property type="entry name" value="CBS_dom_sf"/>
</dbReference>
<dbReference type="InterPro" id="IPR036390">
    <property type="entry name" value="WH_DNA-bd_sf"/>
</dbReference>
<sequence length="210" mass="23371">MSGANYLKLTDRQNQIVEIVKQQDPITSKQIAAKLGLSMPTIRSDLRLLTAFGILEAKPKVGYAFNYSQTKALSYTKLYAEPIENILQKPTEIREDATLTEAVNTLFIEDVGSLYVIGNNKELVGLISRKDLLRATLNNTNASLTLASTVMTRMPNIFTVTPDMSVIETGRLLLDRKVDSLPVVDKQNPTKVVGKITKNRIFQHFISSVD</sequence>
<comment type="caution">
    <text evidence="4">The sequence shown here is derived from an EMBL/GenBank/DDBJ whole genome shotgun (WGS) entry which is preliminary data.</text>
</comment>
<dbReference type="STRING" id="1423780.FD05_GL000899"/>
<feature type="domain" description="CBS" evidence="3">
    <location>
        <begin position="86"/>
        <end position="143"/>
    </location>
</feature>
<dbReference type="Gene3D" id="3.10.580.10">
    <property type="entry name" value="CBS-domain"/>
    <property type="match status" value="1"/>
</dbReference>
<evidence type="ECO:0000313" key="5">
    <source>
        <dbReference type="Proteomes" id="UP000016361"/>
    </source>
</evidence>